<reference evidence="2" key="1">
    <citation type="journal article" date="2023" name="Insect Mol. Biol.">
        <title>Genome sequencing provides insights into the evolution of gene families encoding plant cell wall-degrading enzymes in longhorned beetles.</title>
        <authorList>
            <person name="Shin N.R."/>
            <person name="Okamura Y."/>
            <person name="Kirsch R."/>
            <person name="Pauchet Y."/>
        </authorList>
    </citation>
    <scope>NUCLEOTIDE SEQUENCE</scope>
    <source>
        <strain evidence="2">AMC_N1</strain>
    </source>
</reference>
<evidence type="ECO:0000313" key="3">
    <source>
        <dbReference type="Proteomes" id="UP001162162"/>
    </source>
</evidence>
<proteinExistence type="predicted"/>
<dbReference type="AlphaFoldDB" id="A0AAV8XYH7"/>
<dbReference type="GO" id="GO:0008234">
    <property type="term" value="F:cysteine-type peptidase activity"/>
    <property type="evidence" value="ECO:0007669"/>
    <property type="project" value="InterPro"/>
</dbReference>
<name>A0AAV8XYH7_9CUCU</name>
<dbReference type="Pfam" id="PF00112">
    <property type="entry name" value="Peptidase_C1"/>
    <property type="match status" value="1"/>
</dbReference>
<dbReference type="Proteomes" id="UP001162162">
    <property type="component" value="Unassembled WGS sequence"/>
</dbReference>
<dbReference type="EMBL" id="JAPWTK010000293">
    <property type="protein sequence ID" value="KAJ8943325.1"/>
    <property type="molecule type" value="Genomic_DNA"/>
</dbReference>
<dbReference type="Gene3D" id="3.90.70.10">
    <property type="entry name" value="Cysteine proteinases"/>
    <property type="match status" value="1"/>
</dbReference>
<dbReference type="GO" id="GO:0006508">
    <property type="term" value="P:proteolysis"/>
    <property type="evidence" value="ECO:0007669"/>
    <property type="project" value="InterPro"/>
</dbReference>
<accession>A0AAV8XYH7</accession>
<evidence type="ECO:0000259" key="1">
    <source>
        <dbReference type="Pfam" id="PF00112"/>
    </source>
</evidence>
<dbReference type="InterPro" id="IPR038765">
    <property type="entry name" value="Papain-like_cys_pep_sf"/>
</dbReference>
<evidence type="ECO:0000313" key="2">
    <source>
        <dbReference type="EMBL" id="KAJ8943325.1"/>
    </source>
</evidence>
<keyword evidence="3" id="KW-1185">Reference proteome</keyword>
<sequence length="72" mass="7876">MSLLLVGTVGPVGISIFVDDMISSSGGVYDDPDCPNIEELLNHQVLLVGYGYQDGNVYWLIKNSWGIQWGES</sequence>
<gene>
    <name evidence="2" type="ORF">NQ318_004766</name>
</gene>
<dbReference type="InterPro" id="IPR000668">
    <property type="entry name" value="Peptidase_C1A_C"/>
</dbReference>
<protein>
    <recommendedName>
        <fullName evidence="1">Peptidase C1A papain C-terminal domain-containing protein</fullName>
    </recommendedName>
</protein>
<comment type="caution">
    <text evidence="2">The sequence shown here is derived from an EMBL/GenBank/DDBJ whole genome shotgun (WGS) entry which is preliminary data.</text>
</comment>
<dbReference type="SUPFAM" id="SSF54001">
    <property type="entry name" value="Cysteine proteinases"/>
    <property type="match status" value="1"/>
</dbReference>
<organism evidence="2 3">
    <name type="scientific">Aromia moschata</name>
    <dbReference type="NCBI Taxonomy" id="1265417"/>
    <lineage>
        <taxon>Eukaryota</taxon>
        <taxon>Metazoa</taxon>
        <taxon>Ecdysozoa</taxon>
        <taxon>Arthropoda</taxon>
        <taxon>Hexapoda</taxon>
        <taxon>Insecta</taxon>
        <taxon>Pterygota</taxon>
        <taxon>Neoptera</taxon>
        <taxon>Endopterygota</taxon>
        <taxon>Coleoptera</taxon>
        <taxon>Polyphaga</taxon>
        <taxon>Cucujiformia</taxon>
        <taxon>Chrysomeloidea</taxon>
        <taxon>Cerambycidae</taxon>
        <taxon>Cerambycinae</taxon>
        <taxon>Callichromatini</taxon>
        <taxon>Aromia</taxon>
    </lineage>
</organism>
<feature type="domain" description="Peptidase C1A papain C-terminal" evidence="1">
    <location>
        <begin position="7"/>
        <end position="71"/>
    </location>
</feature>